<evidence type="ECO:0000256" key="6">
    <source>
        <dbReference type="ARBA" id="ARBA00023163"/>
    </source>
</evidence>
<evidence type="ECO:0000313" key="9">
    <source>
        <dbReference type="Proteomes" id="UP000315889"/>
    </source>
</evidence>
<feature type="binding site" evidence="7">
    <location>
        <position position="145"/>
    </location>
    <ligand>
        <name>Zn(2+)</name>
        <dbReference type="ChEBI" id="CHEBI:29105"/>
    </ligand>
</feature>
<gene>
    <name evidence="8" type="ORF">EVB03_07585</name>
</gene>
<organism evidence="8 9">
    <name type="scientific">SAR92 clade bacterium</name>
    <dbReference type="NCBI Taxonomy" id="2315479"/>
    <lineage>
        <taxon>Bacteria</taxon>
        <taxon>Pseudomonadati</taxon>
        <taxon>Pseudomonadota</taxon>
        <taxon>Gammaproteobacteria</taxon>
        <taxon>Cellvibrionales</taxon>
        <taxon>Porticoccaceae</taxon>
        <taxon>SAR92 clade</taxon>
    </lineage>
</organism>
<accession>A0A520MEB8</accession>
<dbReference type="InterPro" id="IPR002481">
    <property type="entry name" value="FUR"/>
</dbReference>
<dbReference type="InterPro" id="IPR036390">
    <property type="entry name" value="WH_DNA-bd_sf"/>
</dbReference>
<feature type="binding site" evidence="7">
    <location>
        <position position="148"/>
    </location>
    <ligand>
        <name>Zn(2+)</name>
        <dbReference type="ChEBI" id="CHEBI:29105"/>
    </ligand>
</feature>
<dbReference type="InterPro" id="IPR043135">
    <property type="entry name" value="Fur_C"/>
</dbReference>
<dbReference type="AlphaFoldDB" id="A0A520MEB8"/>
<comment type="cofactor">
    <cofactor evidence="7">
        <name>Zn(2+)</name>
        <dbReference type="ChEBI" id="CHEBI:29105"/>
    </cofactor>
    <text evidence="7">Binds 1 zinc ion per subunit.</text>
</comment>
<protein>
    <submittedName>
        <fullName evidence="8">Transcriptional repressor</fullName>
    </submittedName>
</protein>
<evidence type="ECO:0000256" key="2">
    <source>
        <dbReference type="ARBA" id="ARBA00022491"/>
    </source>
</evidence>
<feature type="binding site" evidence="7">
    <location>
        <position position="104"/>
    </location>
    <ligand>
        <name>Zn(2+)</name>
        <dbReference type="ChEBI" id="CHEBI:29105"/>
    </ligand>
</feature>
<evidence type="ECO:0000256" key="7">
    <source>
        <dbReference type="PIRSR" id="PIRSR602481-1"/>
    </source>
</evidence>
<evidence type="ECO:0000256" key="4">
    <source>
        <dbReference type="ARBA" id="ARBA00023015"/>
    </source>
</evidence>
<keyword evidence="4" id="KW-0805">Transcription regulation</keyword>
<comment type="similarity">
    <text evidence="1">Belongs to the Fur family.</text>
</comment>
<dbReference type="GO" id="GO:0005829">
    <property type="term" value="C:cytosol"/>
    <property type="evidence" value="ECO:0007669"/>
    <property type="project" value="TreeGrafter"/>
</dbReference>
<dbReference type="Pfam" id="PF01475">
    <property type="entry name" value="FUR"/>
    <property type="match status" value="1"/>
</dbReference>
<dbReference type="PANTHER" id="PTHR33202">
    <property type="entry name" value="ZINC UPTAKE REGULATION PROTEIN"/>
    <property type="match status" value="1"/>
</dbReference>
<dbReference type="Gene3D" id="1.10.10.10">
    <property type="entry name" value="Winged helix-like DNA-binding domain superfamily/Winged helix DNA-binding domain"/>
    <property type="match status" value="1"/>
</dbReference>
<keyword evidence="5" id="KW-0238">DNA-binding</keyword>
<keyword evidence="7" id="KW-0479">Metal-binding</keyword>
<dbReference type="GO" id="GO:0000976">
    <property type="term" value="F:transcription cis-regulatory region binding"/>
    <property type="evidence" value="ECO:0007669"/>
    <property type="project" value="TreeGrafter"/>
</dbReference>
<sequence length="153" mass="17056">MNHVDRIIGHAEQHCKAHGARLTVKRKQVLAGLIQSEKALSAYELIDVCKQQFGESMPAMSVYRILEFLEDEHLVHKLSLANKYVACAHISCSHEHAVPQFLICRQCSKVKEIGIKPATIDELRESVNEAGFKLVNTQLEMNCLCEGCVAQAA</sequence>
<keyword evidence="6" id="KW-0804">Transcription</keyword>
<dbReference type="Gene3D" id="3.30.1490.190">
    <property type="match status" value="1"/>
</dbReference>
<dbReference type="GO" id="GO:0008270">
    <property type="term" value="F:zinc ion binding"/>
    <property type="evidence" value="ECO:0007669"/>
    <property type="project" value="TreeGrafter"/>
</dbReference>
<reference evidence="8 9" key="1">
    <citation type="submission" date="2019-02" db="EMBL/GenBank/DDBJ databases">
        <title>Prokaryotic population dynamics and viral predation in marine succession experiment using metagenomics: the confinement effect.</title>
        <authorList>
            <person name="Haro-Moreno J.M."/>
            <person name="Rodriguez-Valera F."/>
            <person name="Lopez-Perez M."/>
        </authorList>
    </citation>
    <scope>NUCLEOTIDE SEQUENCE [LARGE SCALE GENOMIC DNA]</scope>
    <source>
        <strain evidence="8">MED-G170</strain>
    </source>
</reference>
<dbReference type="GO" id="GO:1900376">
    <property type="term" value="P:regulation of secondary metabolite biosynthetic process"/>
    <property type="evidence" value="ECO:0007669"/>
    <property type="project" value="TreeGrafter"/>
</dbReference>
<dbReference type="PANTHER" id="PTHR33202:SF6">
    <property type="entry name" value="ZINC UPTAKE REGULATION PROTEIN"/>
    <property type="match status" value="1"/>
</dbReference>
<keyword evidence="2" id="KW-0678">Repressor</keyword>
<name>A0A520MEB8_9GAMM</name>
<evidence type="ECO:0000313" key="8">
    <source>
        <dbReference type="EMBL" id="RZO19572.1"/>
    </source>
</evidence>
<dbReference type="EMBL" id="SHBP01000010">
    <property type="protein sequence ID" value="RZO19572.1"/>
    <property type="molecule type" value="Genomic_DNA"/>
</dbReference>
<evidence type="ECO:0000256" key="1">
    <source>
        <dbReference type="ARBA" id="ARBA00007957"/>
    </source>
</evidence>
<dbReference type="GO" id="GO:0045892">
    <property type="term" value="P:negative regulation of DNA-templated transcription"/>
    <property type="evidence" value="ECO:0007669"/>
    <property type="project" value="TreeGrafter"/>
</dbReference>
<comment type="caution">
    <text evidence="8">The sequence shown here is derived from an EMBL/GenBank/DDBJ whole genome shotgun (WGS) entry which is preliminary data.</text>
</comment>
<feature type="binding site" evidence="7">
    <location>
        <position position="107"/>
    </location>
    <ligand>
        <name>Zn(2+)</name>
        <dbReference type="ChEBI" id="CHEBI:29105"/>
    </ligand>
</feature>
<dbReference type="InterPro" id="IPR036388">
    <property type="entry name" value="WH-like_DNA-bd_sf"/>
</dbReference>
<proteinExistence type="inferred from homology"/>
<dbReference type="Proteomes" id="UP000315889">
    <property type="component" value="Unassembled WGS sequence"/>
</dbReference>
<evidence type="ECO:0000256" key="3">
    <source>
        <dbReference type="ARBA" id="ARBA00022833"/>
    </source>
</evidence>
<keyword evidence="3 7" id="KW-0862">Zinc</keyword>
<dbReference type="SUPFAM" id="SSF46785">
    <property type="entry name" value="Winged helix' DNA-binding domain"/>
    <property type="match status" value="1"/>
</dbReference>
<dbReference type="GO" id="GO:0003700">
    <property type="term" value="F:DNA-binding transcription factor activity"/>
    <property type="evidence" value="ECO:0007669"/>
    <property type="project" value="InterPro"/>
</dbReference>
<evidence type="ECO:0000256" key="5">
    <source>
        <dbReference type="ARBA" id="ARBA00023125"/>
    </source>
</evidence>